<organism evidence="7 8">
    <name type="scientific">Rhodoferax antarcticus ANT.BR</name>
    <dbReference type="NCBI Taxonomy" id="1111071"/>
    <lineage>
        <taxon>Bacteria</taxon>
        <taxon>Pseudomonadati</taxon>
        <taxon>Pseudomonadota</taxon>
        <taxon>Betaproteobacteria</taxon>
        <taxon>Burkholderiales</taxon>
        <taxon>Comamonadaceae</taxon>
        <taxon>Rhodoferax</taxon>
    </lineage>
</organism>
<protein>
    <submittedName>
        <fullName evidence="7">Flagellar biosynthesis protein FliO</fullName>
    </submittedName>
</protein>
<comment type="caution">
    <text evidence="7">The sequence shown here is derived from an EMBL/GenBank/DDBJ whole genome shotgun (WGS) entry which is preliminary data.</text>
</comment>
<evidence type="ECO:0000256" key="2">
    <source>
        <dbReference type="ARBA" id="ARBA00022475"/>
    </source>
</evidence>
<reference evidence="7 8" key="1">
    <citation type="submission" date="2017-01" db="EMBL/GenBank/DDBJ databases">
        <title>Genome sequence of Rhodoferax antarcticus ANT.BR, a psychrophilic purple nonsulfur bacterium from an Antarctic microbial mat.</title>
        <authorList>
            <person name="Baker J."/>
            <person name="Riester C."/>
            <person name="Skinner B."/>
            <person name="Newell A."/>
            <person name="Swingley W."/>
            <person name="Madigan M."/>
            <person name="Jung D."/>
            <person name="Asao M."/>
            <person name="Chen M."/>
            <person name="Loughlin P."/>
            <person name="Pan H."/>
            <person name="Lin S."/>
            <person name="Li N."/>
            <person name="Shaw J."/>
            <person name="Prado M."/>
            <person name="Sherman C."/>
            <person name="Li X."/>
            <person name="Tang J."/>
            <person name="Blankenship R."/>
            <person name="Zhao T."/>
            <person name="Touchman J."/>
            <person name="Sattley M."/>
        </authorList>
    </citation>
    <scope>NUCLEOTIDE SEQUENCE [LARGE SCALE GENOMIC DNA]</scope>
    <source>
        <strain evidence="7 8">ANT.BR</strain>
    </source>
</reference>
<evidence type="ECO:0000313" key="7">
    <source>
        <dbReference type="EMBL" id="OLP07135.1"/>
    </source>
</evidence>
<dbReference type="AlphaFoldDB" id="A0A1Q8YGL7"/>
<keyword evidence="4 6" id="KW-1133">Transmembrane helix</keyword>
<keyword evidence="7" id="KW-0282">Flagellum</keyword>
<dbReference type="Proteomes" id="UP000185911">
    <property type="component" value="Unassembled WGS sequence"/>
</dbReference>
<evidence type="ECO:0000313" key="8">
    <source>
        <dbReference type="Proteomes" id="UP000185911"/>
    </source>
</evidence>
<evidence type="ECO:0000256" key="6">
    <source>
        <dbReference type="SAM" id="Phobius"/>
    </source>
</evidence>
<dbReference type="InterPro" id="IPR022781">
    <property type="entry name" value="Flagellar_biosynth_FliO"/>
</dbReference>
<dbReference type="RefSeq" id="WP_075586243.1">
    <property type="nucleotide sequence ID" value="NZ_MSYM01000011.1"/>
</dbReference>
<evidence type="ECO:0000256" key="4">
    <source>
        <dbReference type="ARBA" id="ARBA00022989"/>
    </source>
</evidence>
<evidence type="ECO:0000256" key="3">
    <source>
        <dbReference type="ARBA" id="ARBA00022692"/>
    </source>
</evidence>
<accession>A0A1Q8YGL7</accession>
<evidence type="ECO:0000256" key="5">
    <source>
        <dbReference type="ARBA" id="ARBA00023136"/>
    </source>
</evidence>
<proteinExistence type="predicted"/>
<evidence type="ECO:0000256" key="1">
    <source>
        <dbReference type="ARBA" id="ARBA00004236"/>
    </source>
</evidence>
<name>A0A1Q8YGL7_9BURK</name>
<keyword evidence="8" id="KW-1185">Reference proteome</keyword>
<comment type="subcellular location">
    <subcellularLocation>
        <location evidence="1">Cell membrane</location>
    </subcellularLocation>
</comment>
<dbReference type="EMBL" id="MSYM01000011">
    <property type="protein sequence ID" value="OLP07135.1"/>
    <property type="molecule type" value="Genomic_DNA"/>
</dbReference>
<dbReference type="GO" id="GO:0016020">
    <property type="term" value="C:membrane"/>
    <property type="evidence" value="ECO:0007669"/>
    <property type="project" value="InterPro"/>
</dbReference>
<feature type="transmembrane region" description="Helical" evidence="6">
    <location>
        <begin position="6"/>
        <end position="25"/>
    </location>
</feature>
<dbReference type="GO" id="GO:0044781">
    <property type="term" value="P:bacterial-type flagellum organization"/>
    <property type="evidence" value="ECO:0007669"/>
    <property type="project" value="InterPro"/>
</dbReference>
<gene>
    <name evidence="7" type="primary">fliO</name>
    <name evidence="7" type="ORF">BLL52_1886</name>
</gene>
<sequence>MVSAWLPLVFALGILAALPFGLKWLQRRMGGGVTGNGAASKVVSAVAVGPHQRVVTVEVGPTEARVWLTLGVTAQNITCLHTMAAVPGQLDVARIQDVPVTPLEK</sequence>
<dbReference type="STRING" id="81479.RA876_03790"/>
<keyword evidence="3 6" id="KW-0812">Transmembrane</keyword>
<keyword evidence="2" id="KW-1003">Cell membrane</keyword>
<keyword evidence="5 6" id="KW-0472">Membrane</keyword>
<dbReference type="Pfam" id="PF04347">
    <property type="entry name" value="FliO"/>
    <property type="match status" value="1"/>
</dbReference>
<keyword evidence="7" id="KW-0969">Cilium</keyword>
<keyword evidence="7" id="KW-0966">Cell projection</keyword>